<dbReference type="AlphaFoldDB" id="A0A2V2V277"/>
<keyword evidence="1" id="KW-0418">Kinase</keyword>
<dbReference type="VEuPathDB" id="TriTrypDB:TcBrA4_0138030"/>
<sequence length="364" mass="39945">MPRGGRHAGGAPTAPYGIQGRPRNSPDYYYFGNCGVTTVVHPLWAAPPLVRIDVWIDNIRIAGPKSDVTLWEAQALRNAESCHATIWDGRESGATQYTFLGVQFDHTHRVVSLSEKFVRSVRAMPALKYLPIAGMEVLASRFLYAAAILCTRVFDYYLFIKAVRRRLSALHRGIVLETSPANVPPAAVGLGERLRHTIENNRKRTINSTEMASAAIITDASLHGWGAVFIPDSGDVKIAGGKWKRKPFLIMQAEARAVRLALSAFSAILPSTMDVWVDNTSLQGAANKGSSKSYTMTWELRRIFEFLDSRGMQASFAYVRSAENPADGISRGRLFTLQDLAKGWNLRKGAAGSCGCRTPKSATS</sequence>
<evidence type="ECO:0000313" key="2">
    <source>
        <dbReference type="Proteomes" id="UP000246078"/>
    </source>
</evidence>
<dbReference type="PANTHER" id="PTHR33050">
    <property type="entry name" value="REVERSE TRANSCRIPTASE DOMAIN-CONTAINING PROTEIN"/>
    <property type="match status" value="1"/>
</dbReference>
<proteinExistence type="predicted"/>
<dbReference type="InterPro" id="IPR052055">
    <property type="entry name" value="Hepadnavirus_pol/RT"/>
</dbReference>
<dbReference type="VEuPathDB" id="TriTrypDB:TcYC6_0104290"/>
<dbReference type="GO" id="GO:0016301">
    <property type="term" value="F:kinase activity"/>
    <property type="evidence" value="ECO:0007669"/>
    <property type="project" value="UniProtKB-KW"/>
</dbReference>
<organism evidence="1 2">
    <name type="scientific">Trypanosoma cruzi</name>
    <dbReference type="NCBI Taxonomy" id="5693"/>
    <lineage>
        <taxon>Eukaryota</taxon>
        <taxon>Discoba</taxon>
        <taxon>Euglenozoa</taxon>
        <taxon>Kinetoplastea</taxon>
        <taxon>Metakinetoplastina</taxon>
        <taxon>Trypanosomatida</taxon>
        <taxon>Trypanosomatidae</taxon>
        <taxon>Trypanosoma</taxon>
        <taxon>Schizotrypanum</taxon>
    </lineage>
</organism>
<dbReference type="VEuPathDB" id="TriTrypDB:TCDM_08264"/>
<dbReference type="VEuPathDB" id="TriTrypDB:TcG_09539"/>
<dbReference type="PANTHER" id="PTHR33050:SF7">
    <property type="entry name" value="RIBONUCLEASE H"/>
    <property type="match status" value="1"/>
</dbReference>
<dbReference type="VEuPathDB" id="TriTrypDB:ECC02_004676"/>
<dbReference type="EMBL" id="PRFC01000370">
    <property type="protein sequence ID" value="PWU90301.1"/>
    <property type="molecule type" value="Genomic_DNA"/>
</dbReference>
<accession>A0A2V2V277</accession>
<name>A0A2V2V277_TRYCR</name>
<dbReference type="VEuPathDB" id="TriTrypDB:TcG_09301"/>
<dbReference type="VEuPathDB" id="TriTrypDB:C3747_370g15"/>
<dbReference type="VEuPathDB" id="TriTrypDB:Tc_MARK_5394"/>
<gene>
    <name evidence="1" type="ORF">C3747_370g15</name>
</gene>
<dbReference type="Proteomes" id="UP000246078">
    <property type="component" value="Unassembled WGS sequence"/>
</dbReference>
<dbReference type="VEuPathDB" id="TriTrypDB:TcBrA4_0042960"/>
<evidence type="ECO:0000313" key="1">
    <source>
        <dbReference type="EMBL" id="PWU90301.1"/>
    </source>
</evidence>
<comment type="caution">
    <text evidence="1">The sequence shown here is derived from an EMBL/GenBank/DDBJ whole genome shotgun (WGS) entry which is preliminary data.</text>
</comment>
<dbReference type="VEuPathDB" id="TriTrypDB:TcCL_Unassigned04052"/>
<dbReference type="VEuPathDB" id="TriTrypDB:C4B63_38g246"/>
<dbReference type="VEuPathDB" id="TriTrypDB:TcYC6_0107710"/>
<dbReference type="VEuPathDB" id="TriTrypDB:TCSYLVIO_006582"/>
<keyword evidence="1" id="KW-0808">Transferase</keyword>
<dbReference type="VEuPathDB" id="TriTrypDB:TcG_11027"/>
<reference evidence="1 2" key="1">
    <citation type="journal article" date="2018" name="Microb. Genom.">
        <title>Expanding an expanded genome: long-read sequencing of Trypanosoma cruzi.</title>
        <authorList>
            <person name="Berna L."/>
            <person name="Rodriguez M."/>
            <person name="Chiribao M.L."/>
            <person name="Parodi-Talice A."/>
            <person name="Pita S."/>
            <person name="Rijo G."/>
            <person name="Alvarez-Valin F."/>
            <person name="Robello C."/>
        </authorList>
    </citation>
    <scope>NUCLEOTIDE SEQUENCE [LARGE SCALE GENOMIC DNA]</scope>
    <source>
        <strain evidence="1 2">TCC</strain>
    </source>
</reference>
<protein>
    <submittedName>
        <fullName evidence="1">Putative target of rapamycin (TOR) kinase 1</fullName>
    </submittedName>
</protein>